<comment type="caution">
    <text evidence="2">The sequence shown here is derived from an EMBL/GenBank/DDBJ whole genome shotgun (WGS) entry which is preliminary data.</text>
</comment>
<name>A0A164WUW3_9CRUS</name>
<dbReference type="Proteomes" id="UP000076858">
    <property type="component" value="Unassembled WGS sequence"/>
</dbReference>
<keyword evidence="3" id="KW-1185">Reference proteome</keyword>
<sequence length="93" mass="10707">MSGMACGTHSDLERSRFGGQKPTADGLSVLLVAACDRLRSRNKIEDNFIFDFGFFLRFQLQNQMWPPLVQLSPPKKSEITKSRRVHVSRRRKI</sequence>
<organism evidence="2 3">
    <name type="scientific">Daphnia magna</name>
    <dbReference type="NCBI Taxonomy" id="35525"/>
    <lineage>
        <taxon>Eukaryota</taxon>
        <taxon>Metazoa</taxon>
        <taxon>Ecdysozoa</taxon>
        <taxon>Arthropoda</taxon>
        <taxon>Crustacea</taxon>
        <taxon>Branchiopoda</taxon>
        <taxon>Diplostraca</taxon>
        <taxon>Cladocera</taxon>
        <taxon>Anomopoda</taxon>
        <taxon>Daphniidae</taxon>
        <taxon>Daphnia</taxon>
    </lineage>
</organism>
<feature type="region of interest" description="Disordered" evidence="1">
    <location>
        <begin position="1"/>
        <end position="23"/>
    </location>
</feature>
<dbReference type="AlphaFoldDB" id="A0A164WUW3"/>
<protein>
    <submittedName>
        <fullName evidence="2">Uncharacterized protein</fullName>
    </submittedName>
</protein>
<evidence type="ECO:0000313" key="2">
    <source>
        <dbReference type="EMBL" id="KZS13600.1"/>
    </source>
</evidence>
<feature type="region of interest" description="Disordered" evidence="1">
    <location>
        <begin position="74"/>
        <end position="93"/>
    </location>
</feature>
<dbReference type="EMBL" id="LRGB01001043">
    <property type="protein sequence ID" value="KZS13600.1"/>
    <property type="molecule type" value="Genomic_DNA"/>
</dbReference>
<proteinExistence type="predicted"/>
<reference evidence="2 3" key="1">
    <citation type="submission" date="2016-03" db="EMBL/GenBank/DDBJ databases">
        <title>EvidentialGene: Evidence-directed Construction of Genes on Genomes.</title>
        <authorList>
            <person name="Gilbert D.G."/>
            <person name="Choi J.-H."/>
            <person name="Mockaitis K."/>
            <person name="Colbourne J."/>
            <person name="Pfrender M."/>
        </authorList>
    </citation>
    <scope>NUCLEOTIDE SEQUENCE [LARGE SCALE GENOMIC DNA]</scope>
    <source>
        <strain evidence="2 3">Xinb3</strain>
        <tissue evidence="2">Complete organism</tissue>
    </source>
</reference>
<feature type="compositionally biased region" description="Basic residues" evidence="1">
    <location>
        <begin position="82"/>
        <end position="93"/>
    </location>
</feature>
<evidence type="ECO:0000313" key="3">
    <source>
        <dbReference type="Proteomes" id="UP000076858"/>
    </source>
</evidence>
<gene>
    <name evidence="2" type="ORF">APZ42_021229</name>
</gene>
<accession>A0A164WUW3</accession>
<evidence type="ECO:0000256" key="1">
    <source>
        <dbReference type="SAM" id="MobiDB-lite"/>
    </source>
</evidence>